<keyword evidence="11" id="KW-1185">Reference proteome</keyword>
<evidence type="ECO:0000256" key="1">
    <source>
        <dbReference type="ARBA" id="ARBA00004141"/>
    </source>
</evidence>
<feature type="transmembrane region" description="Helical" evidence="8">
    <location>
        <begin position="192"/>
        <end position="215"/>
    </location>
</feature>
<accession>A0A0G2EEQ6</accession>
<feature type="region of interest" description="Disordered" evidence="7">
    <location>
        <begin position="1138"/>
        <end position="1158"/>
    </location>
</feature>
<dbReference type="EMBL" id="LCWF01000086">
    <property type="protein sequence ID" value="KKY21337.1"/>
    <property type="molecule type" value="Genomic_DNA"/>
</dbReference>
<dbReference type="GO" id="GO:0006351">
    <property type="term" value="P:DNA-templated transcription"/>
    <property type="evidence" value="ECO:0007669"/>
    <property type="project" value="InterPro"/>
</dbReference>
<dbReference type="CDD" id="cd11482">
    <property type="entry name" value="SLC-NCS1sbd_NRT1-like"/>
    <property type="match status" value="1"/>
</dbReference>
<dbReference type="InterPro" id="IPR045225">
    <property type="entry name" value="Uracil/uridine/allantoin_perm"/>
</dbReference>
<evidence type="ECO:0000256" key="8">
    <source>
        <dbReference type="SAM" id="Phobius"/>
    </source>
</evidence>
<evidence type="ECO:0000256" key="5">
    <source>
        <dbReference type="ARBA" id="ARBA00023136"/>
    </source>
</evidence>
<comment type="similarity">
    <text evidence="2">Belongs to the purine-cytosine permease (2.A.39) family.</text>
</comment>
<dbReference type="Gene3D" id="1.10.4160.10">
    <property type="entry name" value="Hydantoin permease"/>
    <property type="match status" value="1"/>
</dbReference>
<keyword evidence="3 8" id="KW-0812">Transmembrane</keyword>
<feature type="transmembrane region" description="Helical" evidence="8">
    <location>
        <begin position="371"/>
        <end position="391"/>
    </location>
</feature>
<feature type="region of interest" description="Disordered" evidence="7">
    <location>
        <begin position="610"/>
        <end position="657"/>
    </location>
</feature>
<sequence length="1233" mass="136410">MGVSGFIEKATLKDEVGKPVSAWYNEDIRPLPPHRRTWTGLTYFSYQSSVGIIIVCWSTGASLLGFGLNAWQAILDVIIGYTCVGLLTMLGSQIGGKWHIGFPVANRFSWGMRANVFPVFNRVVLNCTWFATESWLGSMCVKTTIGALWPSFYDMKNTLPASVPMETNDFVAWFIFCLFVAAGAWVKPEVFHWPSIIVACSTLVTSLAMLGWFVSKAGGSGALFRNTEALAGVAPASGSQFGWMFVRGITTVIASQSTGILGFADWGRYAKYPGAQRWPQGLGMGLADMYTAIVGIICASCCATIYPDAGLVWNPALLLTEVQQREAPAARAAVFFASVPILLSQILITVTGSCVAGGIDMSGLCPKFINLKRGAYIVLCIGILMQPWQLANTSNKFISVMGSYAIFLAPLTGLLHCEYYLVRKQALSLSDLYKPNASSSYWYFHGVNPRTLVSFVIGFSFFLPGFVHSVTPSIVFGENWNRLFYMCYPLGYFGTGIIHYVINYFFPVPELGKVDDVDYFGTFGDSQLPFVDSLTGVAPSGDAYATESQEGDMPKGLNNALSSKHWDDWIADVPQGKIKCVVDDSDICRHCRIHNFSCVRLKSQRGKWSRAAKRSGHVSEPTESTPSTNTQQEIIAPQSASPTSSKSLQPHADAVPPNDVVDVEGALHFKVDNALFPLGVLAQASRQIQDNSDSAIQPESPSDQSSPAAWGSSRMLGVANTAYFREDIRHQLAVDPAAKGAASILTEGIITTAQAHELFDLFFTRLNPQIGLLSKAMNNPQLCNSRSPFLFTAVCAIAARYYQSGILYNSVIQHARRAGMEAMLSSKSTATVQGFILLATWSQPSASYETDNAYLKTVLRYPDNMDLNIKEMYIQELLARERTWMCCFVLDRSMSAQTGKPPQVPETFGVRDVDHWYHQPGCTLSDVFISATAQLLRHLYRCFDVLYSNNDTFTGMSTSLNYQVVVRDLNWRLDGWSQIWERNLRNFSRDHQDQGALDMYLSYLRLLKAFYNLIPLSFGLHHCTIDGYNKVDQISFVTRCYDCAVTAVKVTKEELPASSVFKFTTDQHVVAITYSACFLLKLIGPEFRHLFDEDQVIGLVEDAANLLRDASDDENHIPYLYSIFIRKHLALHRSARMRSAKPTSSSSSSSSSKTPDGVNLMIANPIQDTWANDLNVASDGSINLVSAMGGTETFRPVQEQMSFDWFDSVLGLQNQYQDPLSLQQGFGWPDQLS</sequence>
<feature type="transmembrane region" description="Helical" evidence="8">
    <location>
        <begin position="70"/>
        <end position="90"/>
    </location>
</feature>
<evidence type="ECO:0000256" key="6">
    <source>
        <dbReference type="ARBA" id="ARBA00023242"/>
    </source>
</evidence>
<dbReference type="Pfam" id="PF04082">
    <property type="entry name" value="Fungal_trans"/>
    <property type="match status" value="1"/>
</dbReference>
<keyword evidence="5 8" id="KW-0472">Membrane</keyword>
<dbReference type="PANTHER" id="PTHR30618">
    <property type="entry name" value="NCS1 FAMILY PURINE/PYRIMIDINE TRANSPORTER"/>
    <property type="match status" value="1"/>
</dbReference>
<evidence type="ECO:0000256" key="4">
    <source>
        <dbReference type="ARBA" id="ARBA00022989"/>
    </source>
</evidence>
<feature type="compositionally biased region" description="Polar residues" evidence="7">
    <location>
        <begin position="629"/>
        <end position="648"/>
    </location>
</feature>
<dbReference type="GO" id="GO:0008270">
    <property type="term" value="F:zinc ion binding"/>
    <property type="evidence" value="ECO:0007669"/>
    <property type="project" value="InterPro"/>
</dbReference>
<evidence type="ECO:0000256" key="3">
    <source>
        <dbReference type="ARBA" id="ARBA00022692"/>
    </source>
</evidence>
<dbReference type="CDD" id="cd12148">
    <property type="entry name" value="fungal_TF_MHR"/>
    <property type="match status" value="1"/>
</dbReference>
<feature type="transmembrane region" description="Helical" evidence="8">
    <location>
        <begin position="333"/>
        <end position="359"/>
    </location>
</feature>
<keyword evidence="4 8" id="KW-1133">Transmembrane helix</keyword>
<feature type="region of interest" description="Disordered" evidence="7">
    <location>
        <begin position="689"/>
        <end position="711"/>
    </location>
</feature>
<gene>
    <name evidence="10" type="ORF">UCRPC4_g03773</name>
</gene>
<evidence type="ECO:0000313" key="10">
    <source>
        <dbReference type="EMBL" id="KKY21337.1"/>
    </source>
</evidence>
<reference evidence="10 11" key="2">
    <citation type="submission" date="2015-05" db="EMBL/GenBank/DDBJ databases">
        <authorList>
            <person name="Morales-Cruz A."/>
            <person name="Amrine K.C."/>
            <person name="Cantu D."/>
        </authorList>
    </citation>
    <scope>NUCLEOTIDE SEQUENCE [LARGE SCALE GENOMIC DNA]</scope>
    <source>
        <strain evidence="10">UCRPC4</strain>
    </source>
</reference>
<dbReference type="GO" id="GO:0005886">
    <property type="term" value="C:plasma membrane"/>
    <property type="evidence" value="ECO:0007669"/>
    <property type="project" value="TreeGrafter"/>
</dbReference>
<dbReference type="GO" id="GO:0015205">
    <property type="term" value="F:nucleobase transmembrane transporter activity"/>
    <property type="evidence" value="ECO:0007669"/>
    <property type="project" value="TreeGrafter"/>
</dbReference>
<dbReference type="InterPro" id="IPR007219">
    <property type="entry name" value="XnlR_reg_dom"/>
</dbReference>
<evidence type="ECO:0000256" key="7">
    <source>
        <dbReference type="SAM" id="MobiDB-lite"/>
    </source>
</evidence>
<protein>
    <submittedName>
        <fullName evidence="10">Putative ncs1 nucleoside transporter</fullName>
    </submittedName>
</protein>
<dbReference type="GO" id="GO:0003677">
    <property type="term" value="F:DNA binding"/>
    <property type="evidence" value="ECO:0007669"/>
    <property type="project" value="InterPro"/>
</dbReference>
<reference evidence="10 11" key="1">
    <citation type="submission" date="2015-05" db="EMBL/GenBank/DDBJ databases">
        <title>Distinctive expansion of gene families associated with plant cell wall degradation and secondary metabolism in the genomes of grapevine trunk pathogens.</title>
        <authorList>
            <person name="Lawrence D.P."/>
            <person name="Travadon R."/>
            <person name="Rolshausen P.E."/>
            <person name="Baumgartner K."/>
        </authorList>
    </citation>
    <scope>NUCLEOTIDE SEQUENCE [LARGE SCALE GENOMIC DNA]</scope>
    <source>
        <strain evidence="10">UCRPC4</strain>
    </source>
</reference>
<feature type="transmembrane region" description="Helical" evidence="8">
    <location>
        <begin position="483"/>
        <end position="506"/>
    </location>
</feature>
<dbReference type="OrthoDB" id="2018619at2759"/>
<feature type="compositionally biased region" description="Low complexity" evidence="7">
    <location>
        <begin position="619"/>
        <end position="628"/>
    </location>
</feature>
<dbReference type="PANTHER" id="PTHR30618:SF15">
    <property type="entry name" value="NICOTINAMIDE RIBOSIDE TRANSPORTER 1-RELATED"/>
    <property type="match status" value="1"/>
</dbReference>
<feature type="transmembrane region" description="Helical" evidence="8">
    <location>
        <begin position="397"/>
        <end position="421"/>
    </location>
</feature>
<dbReference type="Pfam" id="PF02133">
    <property type="entry name" value="Transp_cyt_pur"/>
    <property type="match status" value="1"/>
</dbReference>
<name>A0A0G2EEQ6_PHACM</name>
<feature type="transmembrane region" description="Helical" evidence="8">
    <location>
        <begin position="290"/>
        <end position="313"/>
    </location>
</feature>
<evidence type="ECO:0000313" key="11">
    <source>
        <dbReference type="Proteomes" id="UP000053317"/>
    </source>
</evidence>
<comment type="caution">
    <text evidence="10">The sequence shown here is derived from an EMBL/GenBank/DDBJ whole genome shotgun (WGS) entry which is preliminary data.</text>
</comment>
<proteinExistence type="inferred from homology"/>
<feature type="transmembrane region" description="Helical" evidence="8">
    <location>
        <begin position="43"/>
        <end position="64"/>
    </location>
</feature>
<dbReference type="AlphaFoldDB" id="A0A0G2EEQ6"/>
<evidence type="ECO:0000259" key="9">
    <source>
        <dbReference type="Pfam" id="PF04082"/>
    </source>
</evidence>
<feature type="compositionally biased region" description="Polar residues" evidence="7">
    <location>
        <begin position="689"/>
        <end position="707"/>
    </location>
</feature>
<organism evidence="10 11">
    <name type="scientific">Phaeomoniella chlamydospora</name>
    <name type="common">Phaeoacremonium chlamydosporum</name>
    <dbReference type="NCBI Taxonomy" id="158046"/>
    <lineage>
        <taxon>Eukaryota</taxon>
        <taxon>Fungi</taxon>
        <taxon>Dikarya</taxon>
        <taxon>Ascomycota</taxon>
        <taxon>Pezizomycotina</taxon>
        <taxon>Eurotiomycetes</taxon>
        <taxon>Chaetothyriomycetidae</taxon>
        <taxon>Phaeomoniellales</taxon>
        <taxon>Phaeomoniellaceae</taxon>
        <taxon>Phaeomoniella</taxon>
    </lineage>
</organism>
<dbReference type="InterPro" id="IPR001248">
    <property type="entry name" value="Pur-cyt_permease"/>
</dbReference>
<feature type="transmembrane region" description="Helical" evidence="8">
    <location>
        <begin position="170"/>
        <end position="186"/>
    </location>
</feature>
<keyword evidence="6" id="KW-0539">Nucleus</keyword>
<comment type="subcellular location">
    <subcellularLocation>
        <location evidence="1">Membrane</location>
        <topology evidence="1">Multi-pass membrane protein</topology>
    </subcellularLocation>
</comment>
<evidence type="ECO:0000256" key="2">
    <source>
        <dbReference type="ARBA" id="ARBA00008974"/>
    </source>
</evidence>
<feature type="domain" description="Xylanolytic transcriptional activator regulatory" evidence="9">
    <location>
        <begin position="760"/>
        <end position="905"/>
    </location>
</feature>
<dbReference type="Proteomes" id="UP000053317">
    <property type="component" value="Unassembled WGS sequence"/>
</dbReference>